<organism evidence="3">
    <name type="scientific">Cucumis melo</name>
    <name type="common">Muskmelon</name>
    <dbReference type="NCBI Taxonomy" id="3656"/>
    <lineage>
        <taxon>Eukaryota</taxon>
        <taxon>Viridiplantae</taxon>
        <taxon>Streptophyta</taxon>
        <taxon>Embryophyta</taxon>
        <taxon>Tracheophyta</taxon>
        <taxon>Spermatophyta</taxon>
        <taxon>Magnoliopsida</taxon>
        <taxon>eudicotyledons</taxon>
        <taxon>Gunneridae</taxon>
        <taxon>Pentapetalae</taxon>
        <taxon>rosids</taxon>
        <taxon>fabids</taxon>
        <taxon>Cucurbitales</taxon>
        <taxon>Cucurbitaceae</taxon>
        <taxon>Benincaseae</taxon>
        <taxon>Cucumis</taxon>
    </lineage>
</organism>
<protein>
    <recommendedName>
        <fullName evidence="4">GDSL esterase/lipase 1-like</fullName>
    </recommendedName>
</protein>
<dbReference type="SUPFAM" id="SSF52266">
    <property type="entry name" value="SGNH hydrolase"/>
    <property type="match status" value="1"/>
</dbReference>
<comment type="similarity">
    <text evidence="1">Belongs to the 'GDSL' lipolytic enzyme family.</text>
</comment>
<dbReference type="Pfam" id="PF00657">
    <property type="entry name" value="Lipase_GDSL"/>
    <property type="match status" value="1"/>
</dbReference>
<dbReference type="Gene3D" id="3.40.50.1110">
    <property type="entry name" value="SGNH hydrolase"/>
    <property type="match status" value="2"/>
</dbReference>
<evidence type="ECO:0008006" key="4">
    <source>
        <dbReference type="Google" id="ProtNLM"/>
    </source>
</evidence>
<evidence type="ECO:0000256" key="1">
    <source>
        <dbReference type="ARBA" id="ARBA00008668"/>
    </source>
</evidence>
<dbReference type="InterPro" id="IPR036514">
    <property type="entry name" value="SGNH_hydro_sf"/>
</dbReference>
<sequence length="426" mass="48131">VCKQDHNVPLFVFGDSIVDIGNNNYINTIPIARSNYPPYGLTFFKCPSGRWSDGRVVPDFFAQYANLQLLLPYLYPGNKHYINGINFASGGAGALDEINRGLFSKLFVTKSTSLTKQMLSNIISFTKLDYDHERDFTIRMSVLEFAPSISSKIFTHVLLNCWEVISLKTQARSFKKVEKILRKQIGKTQAKALLSRAVYLISIGTNDYRTFASNSKLFDSYSFEEYVDLVIGNLTSVIKEIYKNGGRKFVVMNLWSFNHVPAVLEAVASQGKDAQLEQLNQLVEMHNKQLYKAVQKLTTELQGFRYSYVDSYKVFEEITNNPAKHGLKEVKNACCGSGVYRGIQSCGGKGNVKEYELCGNPKEHLFFDSNHGSDKAYQILAEMAWNGDLNASTPVNSLSHSRIIYYQLVKMIAMIMLKQGTHRPMI</sequence>
<evidence type="ECO:0000313" key="3">
    <source>
        <dbReference type="EnsemblPlants" id="MELO3C030868.2.1"/>
    </source>
</evidence>
<dbReference type="AlphaFoldDB" id="A0A9I9EA10"/>
<dbReference type="CDD" id="cd01837">
    <property type="entry name" value="SGNH_plant_lipase_like"/>
    <property type="match status" value="1"/>
</dbReference>
<keyword evidence="2" id="KW-0732">Signal</keyword>
<dbReference type="PANTHER" id="PTHR45966">
    <property type="entry name" value="GDSL-LIKE LIPASE/ACYLHYDROLASE"/>
    <property type="match status" value="1"/>
</dbReference>
<dbReference type="EnsemblPlants" id="MELO3C030868.2.1">
    <property type="protein sequence ID" value="MELO3C030868.2.1"/>
    <property type="gene ID" value="MELO3C030868.2"/>
</dbReference>
<proteinExistence type="inferred from homology"/>
<dbReference type="Gramene" id="MELO3C030868.2.1">
    <property type="protein sequence ID" value="MELO3C030868.2.1"/>
    <property type="gene ID" value="MELO3C030868.2"/>
</dbReference>
<dbReference type="GO" id="GO:0016298">
    <property type="term" value="F:lipase activity"/>
    <property type="evidence" value="ECO:0007669"/>
    <property type="project" value="TreeGrafter"/>
</dbReference>
<name>A0A9I9EA10_CUCME</name>
<evidence type="ECO:0000256" key="2">
    <source>
        <dbReference type="ARBA" id="ARBA00022729"/>
    </source>
</evidence>
<dbReference type="InterPro" id="IPR001087">
    <property type="entry name" value="GDSL"/>
</dbReference>
<accession>A0A9I9EA10</accession>
<reference evidence="3" key="1">
    <citation type="submission" date="2023-03" db="UniProtKB">
        <authorList>
            <consortium name="EnsemblPlants"/>
        </authorList>
    </citation>
    <scope>IDENTIFICATION</scope>
</reference>
<dbReference type="PANTHER" id="PTHR45966:SF34">
    <property type="entry name" value="GDSL-LIKE LIPASE_ACYLHYDROLASE"/>
    <property type="match status" value="1"/>
</dbReference>
<dbReference type="InterPro" id="IPR044552">
    <property type="entry name" value="GLIP1-5/GLL25"/>
</dbReference>
<dbReference type="InterPro" id="IPR035669">
    <property type="entry name" value="SGNH_plant_lipase-like"/>
</dbReference>